<dbReference type="InterPro" id="IPR058030">
    <property type="entry name" value="TRIM8/14/16/25/29/45/65_CC"/>
</dbReference>
<evidence type="ECO:0000256" key="1">
    <source>
        <dbReference type="ARBA" id="ARBA00008535"/>
    </source>
</evidence>
<feature type="region of interest" description="Disordered" evidence="5">
    <location>
        <begin position="843"/>
        <end position="876"/>
    </location>
</feature>
<evidence type="ECO:0000313" key="9">
    <source>
        <dbReference type="Proteomes" id="UP001187415"/>
    </source>
</evidence>
<comment type="caution">
    <text evidence="8">The sequence shown here is derived from an EMBL/GenBank/DDBJ whole genome shotgun (WGS) entry which is preliminary data.</text>
</comment>
<dbReference type="SMART" id="SM00506">
    <property type="entry name" value="A1pp"/>
    <property type="match status" value="1"/>
</dbReference>
<dbReference type="CDD" id="cd01852">
    <property type="entry name" value="AIG1"/>
    <property type="match status" value="2"/>
</dbReference>
<evidence type="ECO:0000256" key="5">
    <source>
        <dbReference type="SAM" id="MobiDB-lite"/>
    </source>
</evidence>
<keyword evidence="2" id="KW-0547">Nucleotide-binding</keyword>
<dbReference type="PANTHER" id="PTHR10903:SF62">
    <property type="entry name" value="GTPASE IMAP FAMILY MEMBER 4-LIKE-RELATED"/>
    <property type="match status" value="1"/>
</dbReference>
<dbReference type="Proteomes" id="UP001187415">
    <property type="component" value="Unassembled WGS sequence"/>
</dbReference>
<name>A0AA88NR48_CHASR</name>
<feature type="compositionally biased region" description="Polar residues" evidence="5">
    <location>
        <begin position="848"/>
        <end position="859"/>
    </location>
</feature>
<dbReference type="Gene3D" id="3.40.50.300">
    <property type="entry name" value="P-loop containing nucleotide triphosphate hydrolases"/>
    <property type="match status" value="3"/>
</dbReference>
<evidence type="ECO:0000256" key="4">
    <source>
        <dbReference type="SAM" id="Coils"/>
    </source>
</evidence>
<dbReference type="InterPro" id="IPR045058">
    <property type="entry name" value="GIMA/IAN/Toc"/>
</dbReference>
<sequence length="1648" mass="183370">MEVPNTRRIILLGKTGAGKSSLANTIFGEKVFTLSHTLNSETKQCQAKTKAINGKKVTLIDNPGFFDPGRSDEDMKPELLRCITECAPGPHAFLIVLKVEKFTDHEKAVIKQICEHFSEDALTYSTVVFTHGDQLPEEMKIEEYISQSDGLSDLVKKCGGRCHIVDNKYWKNNQQDEYRSNKFQVDELLNTIEKIVTENNGGCYTNEKIEALESEIQKEEERIRQSSVNMLQEDVRQAAKSKVFKKQVGKASWIWNKDAHRGHNVVSTAAERAEEQIQLNACQKKIQAGFQEREKELNELLEALKDFKGCNQTAVKSCDRIFDELIASVKKKRTSAKQMLKAQEKKAVAQAEELQLQLEEEIIKLKKRDADLLELSHTDDNIHFIQTFRTLSTSCESPDLPPGAVVRPRRSAKAVTDSVSELRNNIERLLQGMWCTISATVSTIDVVLPPVPKTREEFIRYYSPLTLDVNTVYRYLSLSKDCQLKEKYTARTSHSPKNYGHFIFDNMDEVTSRRIILLGKTGVGKSSLANTIFGEKVFNISHFPISETRRSRAETKPVNGKCITLIDTHSFFDTCGSETLLKAEIVRCITECVPGPHVFLIVLKVEKFTVQEQDVIKQICQYFSEDALKHAAVVFTHGDQLPEGEKIEEFVRQNKMLSDLVNKCRGQCHVVDNKYWKGNEEDDYRNNQFQVAELLRTIDEIIKANKGNCYTNEMLKAVNIEIEKEEEHLRQSSGNLSQEEIRNQARNSVVDNPSARSSSLLDVTTYFRISGTLLLALLTLVYFDSVASFNFALSGGECGPLRSVNDGVYSIAFKDPNAQQRVLQKSKHVVQFADGSLALTVRDRVEPHTSSTTTSQDLTAAQSNQSVPASAPPPSSEVYELQHDAFLPRYLHECPKALNKLQEELSTVFCSAQIYPEDERVLVRYLAQPDAADKCRNWKSEVDKIFDGYRCHYEVDPHKVQALLQPCSSHQTTDEVKVYSEGGMAVVVGERSQVEARLKDLEDSTIKRGGSCLREKQTSVHRLDSLLQHEVTTNPLREFGYFQSSYHKETFASVDQSLYQRETAQNMASLSLNNGNMVVASYSLGDGLQVLVCQGDITKQEADALVNAANEDLDHCGGVAAALSKAGGPEVQKESKALVRQTGKVPTGSVAVTTGGNLKCKKLLHAVGPVRGNFGGREMFLLEKAVKSALDLAEVMKFKSIAMPCISSGMFGVPVTLCAEAIVTAVKEFGSQGGRSLSTVILIDNRGEVVRAMREACDRLLQGLAASTATAQGILQTRKIDTCVHERVTKASHKPDQVSAAKRIILLGKTGAGKSSLANTIFEEEVFSTNHTPNSGTTVCQTETRLVNERNITLIDTPGLFDVGRSEEELKPEIVRCITECAPGPHAFLIVLKVETYTEQEEAVIDKICQYFSEDALKYAVIVFTHGDQLPKSTTIEEFISHNKNLSDLVKKCGGRCHVFDNTYWKDNQHNIYRNNQYQVEELLKTIDKMVMQNHGGYYSNMMLQVVEENIKKEEEHIKQTSGNMQLVEIRIQAKATVSNRLLIKLTGIATGALLGAFFGLAFKMGIDVTALNTTEGLMKLLNVSQIVKTVAMGSPEEKITAACIAVKGGLAGACLGSEAAEGAETVQEAAARAFEAVKEKRKAPMLH</sequence>
<dbReference type="Pfam" id="PF25600">
    <property type="entry name" value="TRIM_CC"/>
    <property type="match status" value="1"/>
</dbReference>
<evidence type="ECO:0008006" key="10">
    <source>
        <dbReference type="Google" id="ProtNLM"/>
    </source>
</evidence>
<dbReference type="InterPro" id="IPR006703">
    <property type="entry name" value="G_AIG1"/>
</dbReference>
<feature type="domain" description="AIG1-type G" evidence="7">
    <location>
        <begin position="4"/>
        <end position="213"/>
    </location>
</feature>
<dbReference type="GO" id="GO:0005525">
    <property type="term" value="F:GTP binding"/>
    <property type="evidence" value="ECO:0007669"/>
    <property type="project" value="UniProtKB-KW"/>
</dbReference>
<evidence type="ECO:0000256" key="2">
    <source>
        <dbReference type="ARBA" id="ARBA00022741"/>
    </source>
</evidence>
<dbReference type="Pfam" id="PF04548">
    <property type="entry name" value="AIG1"/>
    <property type="match status" value="3"/>
</dbReference>
<dbReference type="InterPro" id="IPR027417">
    <property type="entry name" value="P-loop_NTPase"/>
</dbReference>
<dbReference type="CDD" id="cd02907">
    <property type="entry name" value="Macro_Af1521_BAL-like"/>
    <property type="match status" value="1"/>
</dbReference>
<organism evidence="8 9">
    <name type="scientific">Channa striata</name>
    <name type="common">Snakehead murrel</name>
    <name type="synonym">Ophicephalus striatus</name>
    <dbReference type="NCBI Taxonomy" id="64152"/>
    <lineage>
        <taxon>Eukaryota</taxon>
        <taxon>Metazoa</taxon>
        <taxon>Chordata</taxon>
        <taxon>Craniata</taxon>
        <taxon>Vertebrata</taxon>
        <taxon>Euteleostomi</taxon>
        <taxon>Actinopterygii</taxon>
        <taxon>Neopterygii</taxon>
        <taxon>Teleostei</taxon>
        <taxon>Neoteleostei</taxon>
        <taxon>Acanthomorphata</taxon>
        <taxon>Anabantaria</taxon>
        <taxon>Anabantiformes</taxon>
        <taxon>Channoidei</taxon>
        <taxon>Channidae</taxon>
        <taxon>Channa</taxon>
    </lineage>
</organism>
<dbReference type="InterPro" id="IPR043472">
    <property type="entry name" value="Macro_dom-like"/>
</dbReference>
<keyword evidence="3" id="KW-0342">GTP-binding</keyword>
<feature type="domain" description="AIG1-type G" evidence="7">
    <location>
        <begin position="1299"/>
        <end position="1508"/>
    </location>
</feature>
<proteinExistence type="inferred from homology"/>
<feature type="compositionally biased region" description="Low complexity" evidence="5">
    <location>
        <begin position="860"/>
        <end position="869"/>
    </location>
</feature>
<dbReference type="PROSITE" id="PS51154">
    <property type="entry name" value="MACRO"/>
    <property type="match status" value="1"/>
</dbReference>
<dbReference type="Pfam" id="PF01661">
    <property type="entry name" value="Macro"/>
    <property type="match status" value="1"/>
</dbReference>
<accession>A0AA88NR48</accession>
<evidence type="ECO:0000256" key="3">
    <source>
        <dbReference type="ARBA" id="ARBA00023134"/>
    </source>
</evidence>
<dbReference type="InterPro" id="IPR002589">
    <property type="entry name" value="Macro_dom"/>
</dbReference>
<feature type="domain" description="AIG1-type G" evidence="7">
    <location>
        <begin position="510"/>
        <end position="719"/>
    </location>
</feature>
<feature type="domain" description="Macro" evidence="6">
    <location>
        <begin position="1077"/>
        <end position="1261"/>
    </location>
</feature>
<evidence type="ECO:0000259" key="6">
    <source>
        <dbReference type="PROSITE" id="PS51154"/>
    </source>
</evidence>
<evidence type="ECO:0000259" key="7">
    <source>
        <dbReference type="PROSITE" id="PS51720"/>
    </source>
</evidence>
<evidence type="ECO:0000313" key="8">
    <source>
        <dbReference type="EMBL" id="KAK2862950.1"/>
    </source>
</evidence>
<protein>
    <recommendedName>
        <fullName evidence="10">AIG1-type G domain-containing protein</fullName>
    </recommendedName>
</protein>
<dbReference type="Gene3D" id="3.40.220.10">
    <property type="entry name" value="Leucine Aminopeptidase, subunit E, domain 1"/>
    <property type="match status" value="1"/>
</dbReference>
<dbReference type="PROSITE" id="PS51720">
    <property type="entry name" value="G_AIG1"/>
    <property type="match status" value="3"/>
</dbReference>
<dbReference type="PANTHER" id="PTHR10903">
    <property type="entry name" value="GTPASE, IMAP FAMILY MEMBER-RELATED"/>
    <property type="match status" value="1"/>
</dbReference>
<comment type="similarity">
    <text evidence="1">Belongs to the TRAFAC class TrmE-Era-EngA-EngB-Septin-like GTPase superfamily. AIG1/Toc34/Toc159-like paraseptin GTPase family. IAN subfamily.</text>
</comment>
<reference evidence="8" key="1">
    <citation type="submission" date="2023-07" db="EMBL/GenBank/DDBJ databases">
        <title>Chromosome-level Genome Assembly of Striped Snakehead (Channa striata).</title>
        <authorList>
            <person name="Liu H."/>
        </authorList>
    </citation>
    <scope>NUCLEOTIDE SEQUENCE</scope>
    <source>
        <strain evidence="8">Gz</strain>
        <tissue evidence="8">Muscle</tissue>
    </source>
</reference>
<dbReference type="SUPFAM" id="SSF52540">
    <property type="entry name" value="P-loop containing nucleoside triphosphate hydrolases"/>
    <property type="match status" value="3"/>
</dbReference>
<dbReference type="FunFam" id="3.40.50.300:FF:000366">
    <property type="entry name" value="GTPase, IMAP family member 2"/>
    <property type="match status" value="3"/>
</dbReference>
<gene>
    <name evidence="8" type="ORF">Q5P01_002483</name>
</gene>
<keyword evidence="9" id="KW-1185">Reference proteome</keyword>
<dbReference type="EMBL" id="JAUPFM010000001">
    <property type="protein sequence ID" value="KAK2862950.1"/>
    <property type="molecule type" value="Genomic_DNA"/>
</dbReference>
<keyword evidence="4" id="KW-0175">Coiled coil</keyword>
<feature type="coiled-coil region" evidence="4">
    <location>
        <begin position="326"/>
        <end position="368"/>
    </location>
</feature>
<dbReference type="SUPFAM" id="SSF52949">
    <property type="entry name" value="Macro domain-like"/>
    <property type="match status" value="1"/>
</dbReference>